<protein>
    <submittedName>
        <fullName evidence="1">Uncharacterized protein</fullName>
    </submittedName>
</protein>
<sequence>MLVAEVSAVSERGIRVLCRAVGVSGPIWFVPKKAEGEVQTESQLAREKERQSKMKWDAEKHRWFWSGKDGKTCSIGLLDVIKVDVLFDHDFCFDFRLKFKLVSPANPYLD</sequence>
<reference evidence="1 2" key="1">
    <citation type="journal article" date="2018" name="PLoS ONE">
        <title>The draft genome of Kipferlia bialata reveals reductive genome evolution in fornicate parasites.</title>
        <authorList>
            <person name="Tanifuji G."/>
            <person name="Takabayashi S."/>
            <person name="Kume K."/>
            <person name="Takagi M."/>
            <person name="Nakayama T."/>
            <person name="Kamikawa R."/>
            <person name="Inagaki Y."/>
            <person name="Hashimoto T."/>
        </authorList>
    </citation>
    <scope>NUCLEOTIDE SEQUENCE [LARGE SCALE GENOMIC DNA]</scope>
    <source>
        <strain evidence="1">NY0173</strain>
    </source>
</reference>
<organism evidence="1 2">
    <name type="scientific">Kipferlia bialata</name>
    <dbReference type="NCBI Taxonomy" id="797122"/>
    <lineage>
        <taxon>Eukaryota</taxon>
        <taxon>Metamonada</taxon>
        <taxon>Carpediemonas-like organisms</taxon>
        <taxon>Kipferlia</taxon>
    </lineage>
</organism>
<name>A0A9K3D598_9EUKA</name>
<accession>A0A9K3D598</accession>
<dbReference type="AlphaFoldDB" id="A0A9K3D598"/>
<comment type="caution">
    <text evidence="1">The sequence shown here is derived from an EMBL/GenBank/DDBJ whole genome shotgun (WGS) entry which is preliminary data.</text>
</comment>
<keyword evidence="2" id="KW-1185">Reference proteome</keyword>
<dbReference type="Proteomes" id="UP000265618">
    <property type="component" value="Unassembled WGS sequence"/>
</dbReference>
<gene>
    <name evidence="1" type="ORF">KIPB_010513</name>
</gene>
<evidence type="ECO:0000313" key="1">
    <source>
        <dbReference type="EMBL" id="GIQ88297.1"/>
    </source>
</evidence>
<dbReference type="EMBL" id="BDIP01003932">
    <property type="protein sequence ID" value="GIQ88297.1"/>
    <property type="molecule type" value="Genomic_DNA"/>
</dbReference>
<evidence type="ECO:0000313" key="2">
    <source>
        <dbReference type="Proteomes" id="UP000265618"/>
    </source>
</evidence>
<proteinExistence type="predicted"/>